<dbReference type="AlphaFoldDB" id="A0A9W4WPS7"/>
<protein>
    <submittedName>
        <fullName evidence="1">17100_t:CDS:1</fullName>
    </submittedName>
</protein>
<sequence length="109" mass="12945">MDPLLFFKIRNIAEFINIVGPKQSKRHYSATCNNCELYWKHRKPYILHEYLANFCKKYPKEISLYYASIIGKDKGKQDIEVEYISSKSNEPPIKKSKQTAMFNFFEPKN</sequence>
<evidence type="ECO:0000313" key="2">
    <source>
        <dbReference type="Proteomes" id="UP001153678"/>
    </source>
</evidence>
<dbReference type="EMBL" id="CAMKVN010000056">
    <property type="protein sequence ID" value="CAI2162847.1"/>
    <property type="molecule type" value="Genomic_DNA"/>
</dbReference>
<gene>
    <name evidence="1" type="ORF">FWILDA_LOCUS771</name>
</gene>
<dbReference type="Proteomes" id="UP001153678">
    <property type="component" value="Unassembled WGS sequence"/>
</dbReference>
<comment type="caution">
    <text evidence="1">The sequence shown here is derived from an EMBL/GenBank/DDBJ whole genome shotgun (WGS) entry which is preliminary data.</text>
</comment>
<dbReference type="OrthoDB" id="2443898at2759"/>
<evidence type="ECO:0000313" key="1">
    <source>
        <dbReference type="EMBL" id="CAI2162847.1"/>
    </source>
</evidence>
<reference evidence="1" key="1">
    <citation type="submission" date="2022-08" db="EMBL/GenBank/DDBJ databases">
        <authorList>
            <person name="Kallberg Y."/>
            <person name="Tangrot J."/>
            <person name="Rosling A."/>
        </authorList>
    </citation>
    <scope>NUCLEOTIDE SEQUENCE</scope>
    <source>
        <strain evidence="1">Wild A</strain>
    </source>
</reference>
<organism evidence="1 2">
    <name type="scientific">Funneliformis geosporum</name>
    <dbReference type="NCBI Taxonomy" id="1117311"/>
    <lineage>
        <taxon>Eukaryota</taxon>
        <taxon>Fungi</taxon>
        <taxon>Fungi incertae sedis</taxon>
        <taxon>Mucoromycota</taxon>
        <taxon>Glomeromycotina</taxon>
        <taxon>Glomeromycetes</taxon>
        <taxon>Glomerales</taxon>
        <taxon>Glomeraceae</taxon>
        <taxon>Funneliformis</taxon>
    </lineage>
</organism>
<name>A0A9W4WPS7_9GLOM</name>
<proteinExistence type="predicted"/>
<keyword evidence="2" id="KW-1185">Reference proteome</keyword>
<accession>A0A9W4WPS7</accession>